<comment type="caution">
    <text evidence="2">The sequence shown here is derived from an EMBL/GenBank/DDBJ whole genome shotgun (WGS) entry which is preliminary data.</text>
</comment>
<gene>
    <name evidence="2" type="ORF">HPB48_001128</name>
</gene>
<dbReference type="Proteomes" id="UP000821853">
    <property type="component" value="Chromosome 4"/>
</dbReference>
<proteinExistence type="predicted"/>
<protein>
    <recommendedName>
        <fullName evidence="1">Endonuclease/exonuclease/phosphatase domain-containing protein</fullName>
    </recommendedName>
</protein>
<sequence length="177" mass="19560">MYGEYTGNRLRTLVSKRITAIQHAPQQAEKLGILLELIPRATEPIHSLFLLNMYSRPKCKAASVHDVITQAIHKAGITGDFNAAHQLSGYKYSNTRGNALHAIIKNHDLALLTNPTSHTCMGNSVTKDTSQDLTITGHIPHVDWAHLGEYLGSDHAILATTIHGTACLNDWTKFREE</sequence>
<dbReference type="InterPro" id="IPR036691">
    <property type="entry name" value="Endo/exonu/phosph_ase_sf"/>
</dbReference>
<dbReference type="EMBL" id="JABSTR010000006">
    <property type="protein sequence ID" value="KAH9373952.1"/>
    <property type="molecule type" value="Genomic_DNA"/>
</dbReference>
<dbReference type="PANTHER" id="PTHR33273:SF2">
    <property type="entry name" value="ENDONUCLEASE_EXONUCLEASE_PHOSPHATASE DOMAIN-CONTAINING PROTEIN"/>
    <property type="match status" value="1"/>
</dbReference>
<dbReference type="SUPFAM" id="SSF56219">
    <property type="entry name" value="DNase I-like"/>
    <property type="match status" value="1"/>
</dbReference>
<dbReference type="Gene3D" id="3.60.10.10">
    <property type="entry name" value="Endonuclease/exonuclease/phosphatase"/>
    <property type="match status" value="1"/>
</dbReference>
<dbReference type="InterPro" id="IPR005135">
    <property type="entry name" value="Endo/exonuclease/phosphatase"/>
</dbReference>
<name>A0A9J6GHH1_HAELO</name>
<keyword evidence="3" id="KW-1185">Reference proteome</keyword>
<evidence type="ECO:0000313" key="3">
    <source>
        <dbReference type="Proteomes" id="UP000821853"/>
    </source>
</evidence>
<dbReference type="OrthoDB" id="8044385at2759"/>
<reference evidence="2 3" key="1">
    <citation type="journal article" date="2020" name="Cell">
        <title>Large-Scale Comparative Analyses of Tick Genomes Elucidate Their Genetic Diversity and Vector Capacities.</title>
        <authorList>
            <consortium name="Tick Genome and Microbiome Consortium (TIGMIC)"/>
            <person name="Jia N."/>
            <person name="Wang J."/>
            <person name="Shi W."/>
            <person name="Du L."/>
            <person name="Sun Y."/>
            <person name="Zhan W."/>
            <person name="Jiang J.F."/>
            <person name="Wang Q."/>
            <person name="Zhang B."/>
            <person name="Ji P."/>
            <person name="Bell-Sakyi L."/>
            <person name="Cui X.M."/>
            <person name="Yuan T.T."/>
            <person name="Jiang B.G."/>
            <person name="Yang W.F."/>
            <person name="Lam T.T."/>
            <person name="Chang Q.C."/>
            <person name="Ding S.J."/>
            <person name="Wang X.J."/>
            <person name="Zhu J.G."/>
            <person name="Ruan X.D."/>
            <person name="Zhao L."/>
            <person name="Wei J.T."/>
            <person name="Ye R.Z."/>
            <person name="Que T.C."/>
            <person name="Du C.H."/>
            <person name="Zhou Y.H."/>
            <person name="Cheng J.X."/>
            <person name="Dai P.F."/>
            <person name="Guo W.B."/>
            <person name="Han X.H."/>
            <person name="Huang E.J."/>
            <person name="Li L.F."/>
            <person name="Wei W."/>
            <person name="Gao Y.C."/>
            <person name="Liu J.Z."/>
            <person name="Shao H.Z."/>
            <person name="Wang X."/>
            <person name="Wang C.C."/>
            <person name="Yang T.C."/>
            <person name="Huo Q.B."/>
            <person name="Li W."/>
            <person name="Chen H.Y."/>
            <person name="Chen S.E."/>
            <person name="Zhou L.G."/>
            <person name="Ni X.B."/>
            <person name="Tian J.H."/>
            <person name="Sheng Y."/>
            <person name="Liu T."/>
            <person name="Pan Y.S."/>
            <person name="Xia L.Y."/>
            <person name="Li J."/>
            <person name="Zhao F."/>
            <person name="Cao W.C."/>
        </authorList>
    </citation>
    <scope>NUCLEOTIDE SEQUENCE [LARGE SCALE GENOMIC DNA]</scope>
    <source>
        <strain evidence="2">HaeL-2018</strain>
    </source>
</reference>
<accession>A0A9J6GHH1</accession>
<dbReference type="GO" id="GO:0003824">
    <property type="term" value="F:catalytic activity"/>
    <property type="evidence" value="ECO:0007669"/>
    <property type="project" value="InterPro"/>
</dbReference>
<evidence type="ECO:0000313" key="2">
    <source>
        <dbReference type="EMBL" id="KAH9373952.1"/>
    </source>
</evidence>
<evidence type="ECO:0000259" key="1">
    <source>
        <dbReference type="Pfam" id="PF14529"/>
    </source>
</evidence>
<dbReference type="Pfam" id="PF14529">
    <property type="entry name" value="Exo_endo_phos_2"/>
    <property type="match status" value="1"/>
</dbReference>
<organism evidence="2 3">
    <name type="scientific">Haemaphysalis longicornis</name>
    <name type="common">Bush tick</name>
    <dbReference type="NCBI Taxonomy" id="44386"/>
    <lineage>
        <taxon>Eukaryota</taxon>
        <taxon>Metazoa</taxon>
        <taxon>Ecdysozoa</taxon>
        <taxon>Arthropoda</taxon>
        <taxon>Chelicerata</taxon>
        <taxon>Arachnida</taxon>
        <taxon>Acari</taxon>
        <taxon>Parasitiformes</taxon>
        <taxon>Ixodida</taxon>
        <taxon>Ixodoidea</taxon>
        <taxon>Ixodidae</taxon>
        <taxon>Haemaphysalinae</taxon>
        <taxon>Haemaphysalis</taxon>
    </lineage>
</organism>
<dbReference type="VEuPathDB" id="VectorBase:HLOH_041718"/>
<dbReference type="PANTHER" id="PTHR33273">
    <property type="entry name" value="DOMAIN-CONTAINING PROTEIN, PUTATIVE-RELATED"/>
    <property type="match status" value="1"/>
</dbReference>
<feature type="domain" description="Endonuclease/exonuclease/phosphatase" evidence="1">
    <location>
        <begin position="50"/>
        <end position="157"/>
    </location>
</feature>
<dbReference type="AlphaFoldDB" id="A0A9J6GHH1"/>